<evidence type="ECO:0000259" key="7">
    <source>
        <dbReference type="PROSITE" id="PS50048"/>
    </source>
</evidence>
<reference evidence="8" key="1">
    <citation type="submission" date="2015-01" db="EMBL/GenBank/DDBJ databases">
        <authorList>
            <person name="Durling Mikael"/>
        </authorList>
    </citation>
    <scope>NUCLEOTIDE SEQUENCE</scope>
</reference>
<name>A0A0B7K4S9_BIOOC</name>
<proteinExistence type="predicted"/>
<accession>A0A0B7K4S9</accession>
<protein>
    <recommendedName>
        <fullName evidence="7">Zn(2)-C6 fungal-type domain-containing protein</fullName>
    </recommendedName>
</protein>
<dbReference type="InterPro" id="IPR036864">
    <property type="entry name" value="Zn2-C6_fun-type_DNA-bd_sf"/>
</dbReference>
<comment type="subcellular location">
    <subcellularLocation>
        <location evidence="1">Nucleus</location>
    </subcellularLocation>
</comment>
<dbReference type="PANTHER" id="PTHR47338:SF7">
    <property type="entry name" value="ZN(II)2CYS6 TRANSCRIPTION FACTOR (EUROFUNG)"/>
    <property type="match status" value="1"/>
</dbReference>
<evidence type="ECO:0000256" key="3">
    <source>
        <dbReference type="ARBA" id="ARBA00023015"/>
    </source>
</evidence>
<feature type="domain" description="Zn(2)-C6 fungal-type" evidence="7">
    <location>
        <begin position="81"/>
        <end position="111"/>
    </location>
</feature>
<evidence type="ECO:0000256" key="4">
    <source>
        <dbReference type="ARBA" id="ARBA00023163"/>
    </source>
</evidence>
<dbReference type="GO" id="GO:0000981">
    <property type="term" value="F:DNA-binding transcription factor activity, RNA polymerase II-specific"/>
    <property type="evidence" value="ECO:0007669"/>
    <property type="project" value="InterPro"/>
</dbReference>
<keyword evidence="3" id="KW-0805">Transcription regulation</keyword>
<evidence type="ECO:0000256" key="5">
    <source>
        <dbReference type="ARBA" id="ARBA00023242"/>
    </source>
</evidence>
<dbReference type="PANTHER" id="PTHR47338">
    <property type="entry name" value="ZN(II)2CYS6 TRANSCRIPTION FACTOR (EUROFUNG)-RELATED"/>
    <property type="match status" value="1"/>
</dbReference>
<dbReference type="Pfam" id="PF04082">
    <property type="entry name" value="Fungal_trans"/>
    <property type="match status" value="1"/>
</dbReference>
<dbReference type="InterPro" id="IPR001138">
    <property type="entry name" value="Zn2Cys6_DnaBD"/>
</dbReference>
<dbReference type="CDD" id="cd12148">
    <property type="entry name" value="fungal_TF_MHR"/>
    <property type="match status" value="1"/>
</dbReference>
<dbReference type="AlphaFoldDB" id="A0A0B7K4S9"/>
<dbReference type="SUPFAM" id="SSF57701">
    <property type="entry name" value="Zn2/Cys6 DNA-binding domain"/>
    <property type="match status" value="1"/>
</dbReference>
<dbReference type="InterPro" id="IPR050815">
    <property type="entry name" value="TF_fung"/>
</dbReference>
<gene>
    <name evidence="8" type="ORF">BN869_000006630_1</name>
</gene>
<dbReference type="PROSITE" id="PS00463">
    <property type="entry name" value="ZN2_CY6_FUNGAL_1"/>
    <property type="match status" value="1"/>
</dbReference>
<keyword evidence="5" id="KW-0539">Nucleus</keyword>
<dbReference type="GO" id="GO:0008270">
    <property type="term" value="F:zinc ion binding"/>
    <property type="evidence" value="ECO:0007669"/>
    <property type="project" value="InterPro"/>
</dbReference>
<dbReference type="InterPro" id="IPR007219">
    <property type="entry name" value="XnlR_reg_dom"/>
</dbReference>
<organism evidence="8">
    <name type="scientific">Bionectria ochroleuca</name>
    <name type="common">Gliocladium roseum</name>
    <dbReference type="NCBI Taxonomy" id="29856"/>
    <lineage>
        <taxon>Eukaryota</taxon>
        <taxon>Fungi</taxon>
        <taxon>Dikarya</taxon>
        <taxon>Ascomycota</taxon>
        <taxon>Pezizomycotina</taxon>
        <taxon>Sordariomycetes</taxon>
        <taxon>Hypocreomycetidae</taxon>
        <taxon>Hypocreales</taxon>
        <taxon>Bionectriaceae</taxon>
        <taxon>Clonostachys</taxon>
    </lineage>
</organism>
<keyword evidence="2" id="KW-0479">Metal-binding</keyword>
<dbReference type="PROSITE" id="PS50048">
    <property type="entry name" value="ZN2_CY6_FUNGAL_2"/>
    <property type="match status" value="1"/>
</dbReference>
<dbReference type="GO" id="GO:0003677">
    <property type="term" value="F:DNA binding"/>
    <property type="evidence" value="ECO:0007669"/>
    <property type="project" value="InterPro"/>
</dbReference>
<feature type="compositionally biased region" description="Polar residues" evidence="6">
    <location>
        <begin position="633"/>
        <end position="651"/>
    </location>
</feature>
<dbReference type="SMART" id="SM00066">
    <property type="entry name" value="GAL4"/>
    <property type="match status" value="2"/>
</dbReference>
<evidence type="ECO:0000256" key="2">
    <source>
        <dbReference type="ARBA" id="ARBA00022723"/>
    </source>
</evidence>
<dbReference type="EMBL" id="CDPU01000019">
    <property type="protein sequence ID" value="CEO50572.1"/>
    <property type="molecule type" value="Genomic_DNA"/>
</dbReference>
<dbReference type="Gene3D" id="4.10.240.10">
    <property type="entry name" value="Zn(2)-C6 fungal-type DNA-binding domain"/>
    <property type="match status" value="2"/>
</dbReference>
<keyword evidence="4" id="KW-0804">Transcription</keyword>
<dbReference type="GO" id="GO:0006351">
    <property type="term" value="P:DNA-templated transcription"/>
    <property type="evidence" value="ECO:0007669"/>
    <property type="project" value="InterPro"/>
</dbReference>
<evidence type="ECO:0000313" key="8">
    <source>
        <dbReference type="EMBL" id="CEO50572.1"/>
    </source>
</evidence>
<sequence length="763" mass="85764">MDLPEDVKKLPARVPPTDEKADIACLVKCDRSLPHCTNCARLGLNCPGYDVETQTKSRSEIQKSAESIFKASGVEKRRVGSCSECRSSKHRCTRTRPTCRRCDVKGLACVYPDRPESNRFHGQPQVFPGGSEFQQFQVLNPIGDFEADRDLYHARNLPEQPSLRLKLVTAFFDRSYHLRCLDFIDRQAFMESFERDSIIQDFGEPVLLAVCALGARHLYLDYLFSIGSTAPAPDEFPGQPWAEKARNEVLSEMNNPTAMVLLCDYSLRTDQNSLAFILVSFLYRVIRLLGLDEPNELLHSHDPAFTLQRNIENRLVWACFFIDLFMATAGEKNASWGNRVPNIPLPTQQSHRTIGSPKLYLSDIETVGVMQMTPNLDLSGIVLMTVRLRIKGLHLIRKQPQSLSVNICDPSSAFIKIIQQVETIYRLLPRHLRLDDDNIYNLKRNQSLGGVFFLHFLIHAAIFDLTRVSLPGFAFPIARAFQSVSTEFSSYCQQRCRFHAARAIDLVRKGLQHGRTPFDDMFTADAALEAIKILIIYNATVDPSPDISRHTWGDVQTTLQFFDLFHSSKDGPKSYMGTLLPLCYIFGFRDAAEPYRTKDPVSFTENPAELTGSAEVEHLSQFAPFRRARTNIKRSQSAGGSKTPSSQNEQLSLVMQPPPSLLDTNMSSVGNEPPPFNLQPDYPPFAAQPSGILIPLYGNDNAQTVVTLGSLTHPSETPAIPQSSMTMGDYIRAADEMSGFLTWQTSDLPPWFTYDNPFPPGYN</sequence>
<dbReference type="Pfam" id="PF00172">
    <property type="entry name" value="Zn_clus"/>
    <property type="match status" value="2"/>
</dbReference>
<dbReference type="CDD" id="cd00067">
    <property type="entry name" value="GAL4"/>
    <property type="match status" value="2"/>
</dbReference>
<dbReference type="GO" id="GO:0005634">
    <property type="term" value="C:nucleus"/>
    <property type="evidence" value="ECO:0007669"/>
    <property type="project" value="UniProtKB-SubCell"/>
</dbReference>
<feature type="region of interest" description="Disordered" evidence="6">
    <location>
        <begin position="632"/>
        <end position="651"/>
    </location>
</feature>
<evidence type="ECO:0000256" key="1">
    <source>
        <dbReference type="ARBA" id="ARBA00004123"/>
    </source>
</evidence>
<evidence type="ECO:0000256" key="6">
    <source>
        <dbReference type="SAM" id="MobiDB-lite"/>
    </source>
</evidence>